<feature type="transmembrane region" description="Helical" evidence="1">
    <location>
        <begin position="102"/>
        <end position="121"/>
    </location>
</feature>
<feature type="transmembrane region" description="Helical" evidence="1">
    <location>
        <begin position="181"/>
        <end position="203"/>
    </location>
</feature>
<organism evidence="3">
    <name type="scientific">uncultured Dysgonomonas sp</name>
    <dbReference type="NCBI Taxonomy" id="206096"/>
    <lineage>
        <taxon>Bacteria</taxon>
        <taxon>Pseudomonadati</taxon>
        <taxon>Bacteroidota</taxon>
        <taxon>Bacteroidia</taxon>
        <taxon>Bacteroidales</taxon>
        <taxon>Dysgonomonadaceae</taxon>
        <taxon>Dysgonomonas</taxon>
        <taxon>environmental samples</taxon>
    </lineage>
</organism>
<dbReference type="RefSeq" id="WP_296942928.1">
    <property type="nucleotide sequence ID" value="NZ_LT599032.1"/>
</dbReference>
<dbReference type="EMBL" id="FLUM01000003">
    <property type="protein sequence ID" value="SBW04393.1"/>
    <property type="molecule type" value="Genomic_DNA"/>
</dbReference>
<proteinExistence type="predicted"/>
<reference evidence="3" key="1">
    <citation type="submission" date="2016-04" db="EMBL/GenBank/DDBJ databases">
        <authorList>
            <person name="Evans L.H."/>
            <person name="Alamgir A."/>
            <person name="Owens N."/>
            <person name="Weber N.D."/>
            <person name="Virtaneva K."/>
            <person name="Barbian K."/>
            <person name="Babar A."/>
            <person name="Rosenke K."/>
        </authorList>
    </citation>
    <scope>NUCLEOTIDE SEQUENCE</scope>
    <source>
        <strain evidence="3">86-1</strain>
    </source>
</reference>
<feature type="transmembrane region" description="Helical" evidence="1">
    <location>
        <begin position="52"/>
        <end position="82"/>
    </location>
</feature>
<sequence>MDELRSNSQRAKNAIALIWIVMITCAITLILEIIQLMVSYEIIPKEYISENTFFIIASVEGYTAILTFLAVIASAITFIQWFRRAYYNLEKKMNKLEYSNGWAAGAWFIPIINLFVPYRIMKELYIKTDQYLLFNSKEPYTERLKTDYVKGWWTIWIFSLIFGSISFRIEWSFSSIDTGSNLFLSVINSAIETTLCIITIIIIEDYNKAEKLLFETEEKEDSLIEKAL</sequence>
<evidence type="ECO:0000313" key="3">
    <source>
        <dbReference type="EMBL" id="SBW04393.1"/>
    </source>
</evidence>
<dbReference type="Pfam" id="PF14219">
    <property type="entry name" value="DUF4328"/>
    <property type="match status" value="1"/>
</dbReference>
<evidence type="ECO:0000256" key="1">
    <source>
        <dbReference type="SAM" id="Phobius"/>
    </source>
</evidence>
<feature type="transmembrane region" description="Helical" evidence="1">
    <location>
        <begin position="151"/>
        <end position="169"/>
    </location>
</feature>
<accession>A0A212JYA4</accession>
<keyword evidence="1" id="KW-0812">Transmembrane</keyword>
<protein>
    <recommendedName>
        <fullName evidence="2">DUF4328 domain-containing protein</fullName>
    </recommendedName>
</protein>
<dbReference type="InterPro" id="IPR025565">
    <property type="entry name" value="DUF4328"/>
</dbReference>
<name>A0A212JYA4_9BACT</name>
<keyword evidence="1" id="KW-1133">Transmembrane helix</keyword>
<dbReference type="AlphaFoldDB" id="A0A212JYA4"/>
<keyword evidence="1" id="KW-0472">Membrane</keyword>
<gene>
    <name evidence="3" type="ORF">KL86DYS1_30828</name>
</gene>
<feature type="transmembrane region" description="Helical" evidence="1">
    <location>
        <begin position="14"/>
        <end position="40"/>
    </location>
</feature>
<feature type="domain" description="DUF4328" evidence="2">
    <location>
        <begin position="58"/>
        <end position="207"/>
    </location>
</feature>
<evidence type="ECO:0000259" key="2">
    <source>
        <dbReference type="Pfam" id="PF14219"/>
    </source>
</evidence>